<feature type="compositionally biased region" description="Basic and acidic residues" evidence="1">
    <location>
        <begin position="396"/>
        <end position="406"/>
    </location>
</feature>
<gene>
    <name evidence="2" type="ordered locus">LLO_3445</name>
</gene>
<proteinExistence type="predicted"/>
<name>D3HN59_LEGLN</name>
<feature type="region of interest" description="Disordered" evidence="1">
    <location>
        <begin position="387"/>
        <end position="406"/>
    </location>
</feature>
<dbReference type="AlphaFoldDB" id="D3HN59"/>
<evidence type="ECO:0000313" key="3">
    <source>
        <dbReference type="Proteomes" id="UP000001060"/>
    </source>
</evidence>
<accession>D3HN59</accession>
<dbReference type="HOGENOM" id="CLU_677557_0_0_6"/>
<dbReference type="GeneID" id="40927625"/>
<dbReference type="STRING" id="661367.LLO_3445"/>
<sequence length="406" mass="46469">MTDSKIENVSPTSEDFKYGIYVNDVEKDQSDLLLQISKSTSNITFQPPDIKFEFIVDNPSQYQSYGLVQNIVGSKREVIYDTGIKCDFNSSQRIRDGGIDASNPYYDEAAAGKSNNPLLILSDCPQFKIEKETQSKKQIKSVDVKDEFEVWFLGIPKEGSNVIKKMLCKWKLEYSVSSEQLANPSPNIPVIYNVEMLQNAPSLDLKVDGERPEQIIKPTWSHSEEKPISLEDRPLGGGQEIIMDEVKSPDLDLHGKGDRIFDIIIQKTTELIKANKTDIKNEDEIKIKVIAMCEQNLSPEEFQKQCKAIFKEIQFTDTTKNKEYSEKIKKVANLTGLYTKVNSETKKLDHLKVLEKEETFKKKLESNIDPSEEVIQKNSDYKKHFHEQMPVQKQEVIMDKSNKLNP</sequence>
<dbReference type="RefSeq" id="WP_003633871.1">
    <property type="nucleotide sequence ID" value="NC_013861.1"/>
</dbReference>
<evidence type="ECO:0000313" key="2">
    <source>
        <dbReference type="EMBL" id="CBJ13909.1"/>
    </source>
</evidence>
<protein>
    <submittedName>
        <fullName evidence="2">Uncharacterized protein</fullName>
    </submittedName>
</protein>
<reference evidence="2 3" key="1">
    <citation type="journal article" date="2010" name="PLoS Genet.">
        <title>Analysis of the Legionella longbeachae genome and transcriptome uncovers unique strategies to cause Legionnaires' disease.</title>
        <authorList>
            <person name="Cazalet C."/>
            <person name="Gomez-Valero L."/>
            <person name="Rusniok C."/>
            <person name="Lomma M."/>
            <person name="Dervins-Ravault D."/>
            <person name="Newton H."/>
            <person name="Sansom F."/>
            <person name="Jarraud S."/>
            <person name="Zidane N."/>
            <person name="Ma L."/>
            <person name="Bouchier C."/>
            <person name="Etienne J."/>
            <person name="Hartland E."/>
            <person name="Buchrieser C."/>
        </authorList>
    </citation>
    <scope>NUCLEOTIDE SEQUENCE [LARGE SCALE GENOMIC DNA]</scope>
    <source>
        <strain evidence="2 3">NSW150</strain>
    </source>
</reference>
<evidence type="ECO:0000256" key="1">
    <source>
        <dbReference type="SAM" id="MobiDB-lite"/>
    </source>
</evidence>
<dbReference type="KEGG" id="llo:LLO_3445"/>
<keyword evidence="3" id="KW-1185">Reference proteome</keyword>
<organism evidence="2 3">
    <name type="scientific">Legionella longbeachae serogroup 1 (strain NSW150)</name>
    <dbReference type="NCBI Taxonomy" id="661367"/>
    <lineage>
        <taxon>Bacteria</taxon>
        <taxon>Pseudomonadati</taxon>
        <taxon>Pseudomonadota</taxon>
        <taxon>Gammaproteobacteria</taxon>
        <taxon>Legionellales</taxon>
        <taxon>Legionellaceae</taxon>
        <taxon>Legionella</taxon>
    </lineage>
</organism>
<dbReference type="Proteomes" id="UP000001060">
    <property type="component" value="Chromosome"/>
</dbReference>
<dbReference type="EMBL" id="FN650140">
    <property type="protein sequence ID" value="CBJ13909.1"/>
    <property type="molecule type" value="Genomic_DNA"/>
</dbReference>